<reference evidence="2" key="1">
    <citation type="journal article" date="2023" name="Science">
        <title>Genome structures resolve the early diversification of teleost fishes.</title>
        <authorList>
            <person name="Parey E."/>
            <person name="Louis A."/>
            <person name="Montfort J."/>
            <person name="Bouchez O."/>
            <person name="Roques C."/>
            <person name="Iampietro C."/>
            <person name="Lluch J."/>
            <person name="Castinel A."/>
            <person name="Donnadieu C."/>
            <person name="Desvignes T."/>
            <person name="Floi Bucao C."/>
            <person name="Jouanno E."/>
            <person name="Wen M."/>
            <person name="Mejri S."/>
            <person name="Dirks R."/>
            <person name="Jansen H."/>
            <person name="Henkel C."/>
            <person name="Chen W.J."/>
            <person name="Zahm M."/>
            <person name="Cabau C."/>
            <person name="Klopp C."/>
            <person name="Thompson A.W."/>
            <person name="Robinson-Rechavi M."/>
            <person name="Braasch I."/>
            <person name="Lecointre G."/>
            <person name="Bobe J."/>
            <person name="Postlethwait J.H."/>
            <person name="Berthelot C."/>
            <person name="Roest Crollius H."/>
            <person name="Guiguen Y."/>
        </authorList>
    </citation>
    <scope>NUCLEOTIDE SEQUENCE</scope>
    <source>
        <strain evidence="2">NC1722</strain>
    </source>
</reference>
<organism evidence="2 3">
    <name type="scientific">Aldrovandia affinis</name>
    <dbReference type="NCBI Taxonomy" id="143900"/>
    <lineage>
        <taxon>Eukaryota</taxon>
        <taxon>Metazoa</taxon>
        <taxon>Chordata</taxon>
        <taxon>Craniata</taxon>
        <taxon>Vertebrata</taxon>
        <taxon>Euteleostomi</taxon>
        <taxon>Actinopterygii</taxon>
        <taxon>Neopterygii</taxon>
        <taxon>Teleostei</taxon>
        <taxon>Notacanthiformes</taxon>
        <taxon>Halosauridae</taxon>
        <taxon>Aldrovandia</taxon>
    </lineage>
</organism>
<feature type="region of interest" description="Disordered" evidence="1">
    <location>
        <begin position="61"/>
        <end position="98"/>
    </location>
</feature>
<gene>
    <name evidence="2" type="ORF">AAFF_G00158940</name>
</gene>
<dbReference type="EMBL" id="JAINUG010000214">
    <property type="protein sequence ID" value="KAJ8387271.1"/>
    <property type="molecule type" value="Genomic_DNA"/>
</dbReference>
<keyword evidence="3" id="KW-1185">Reference proteome</keyword>
<evidence type="ECO:0000256" key="1">
    <source>
        <dbReference type="SAM" id="MobiDB-lite"/>
    </source>
</evidence>
<evidence type="ECO:0000313" key="2">
    <source>
        <dbReference type="EMBL" id="KAJ8387271.1"/>
    </source>
</evidence>
<name>A0AAD7RMZ8_9TELE</name>
<feature type="compositionally biased region" description="Basic residues" evidence="1">
    <location>
        <begin position="88"/>
        <end position="98"/>
    </location>
</feature>
<comment type="caution">
    <text evidence="2">The sequence shown here is derived from an EMBL/GenBank/DDBJ whole genome shotgun (WGS) entry which is preliminary data.</text>
</comment>
<accession>A0AAD7RMZ8</accession>
<feature type="compositionally biased region" description="Basic and acidic residues" evidence="1">
    <location>
        <begin position="72"/>
        <end position="87"/>
    </location>
</feature>
<dbReference type="Proteomes" id="UP001221898">
    <property type="component" value="Unassembled WGS sequence"/>
</dbReference>
<proteinExistence type="predicted"/>
<evidence type="ECO:0000313" key="3">
    <source>
        <dbReference type="Proteomes" id="UP001221898"/>
    </source>
</evidence>
<sequence>MLTVPYLSFLHLWTWDGNMLRHCQRDETCIKTTYRAETTTAKSSLTVPFVLTGGGGCNRPGEIAVAPAPGPADDRVAPRRRDRTRAADKRHRGRGNID</sequence>
<protein>
    <submittedName>
        <fullName evidence="2">Uncharacterized protein</fullName>
    </submittedName>
</protein>
<dbReference type="AlphaFoldDB" id="A0AAD7RMZ8"/>